<evidence type="ECO:0000313" key="2">
    <source>
        <dbReference type="EMBL" id="QID06069.1"/>
    </source>
</evidence>
<reference evidence="2" key="1">
    <citation type="submission" date="2019-07" db="EMBL/GenBank/DDBJ databases">
        <title>The discovery of a new lineage B mimivirus raises questions about particles surface fibrils.</title>
        <authorList>
            <person name="Silva L.K.S."/>
            <person name="Rodrigues R.A.L."/>
            <person name="Andrade A.C.S.P."/>
            <person name="Hikida H."/>
            <person name="Andreani J."/>
            <person name="Levasseur A."/>
            <person name="La Scola B."/>
            <person name="Abrahao J.S."/>
        </authorList>
    </citation>
    <scope>NUCLEOTIDE SEQUENCE</scope>
    <source>
        <strain evidence="2">B60</strain>
    </source>
</reference>
<dbReference type="EMBL" id="MN175499">
    <property type="protein sequence ID" value="QID06069.1"/>
    <property type="molecule type" value="Genomic_DNA"/>
</dbReference>
<feature type="transmembrane region" description="Helical" evidence="1">
    <location>
        <begin position="47"/>
        <end position="67"/>
    </location>
</feature>
<keyword evidence="1" id="KW-0472">Membrane</keyword>
<evidence type="ECO:0000256" key="1">
    <source>
        <dbReference type="SAM" id="Phobius"/>
    </source>
</evidence>
<name>A0A6G6AB41_9VIRU</name>
<protein>
    <submittedName>
        <fullName evidence="2">Uncharacterized protein</fullName>
    </submittedName>
</protein>
<feature type="transmembrane region" description="Helical" evidence="1">
    <location>
        <begin position="87"/>
        <end position="105"/>
    </location>
</feature>
<keyword evidence="1" id="KW-1133">Transmembrane helix</keyword>
<accession>A0A6G6AB41</accession>
<feature type="transmembrane region" description="Helical" evidence="1">
    <location>
        <begin position="6"/>
        <end position="26"/>
    </location>
</feature>
<organism evidence="2">
    <name type="scientific">Borely moumouvirus</name>
    <dbReference type="NCBI Taxonomy" id="2712067"/>
    <lineage>
        <taxon>Viruses</taxon>
        <taxon>Varidnaviria</taxon>
        <taxon>Bamfordvirae</taxon>
        <taxon>Nucleocytoviricota</taxon>
        <taxon>Megaviricetes</taxon>
        <taxon>Imitervirales</taxon>
        <taxon>Mimiviridae</taxon>
        <taxon>Megamimivirinae</taxon>
        <taxon>Moumouvirus</taxon>
    </lineage>
</organism>
<sequence>MLEYIFIIIKLIFYYIITKFSTNRYYFCNLFHMNTYNDLFFIKRKKFWFYVRKAIFQVFLQLLLALMSIWDFAKQSGKENNYAYNNLYFYTSLLLFFYTAMKYILEYIFSICSTDILLKNKPSLDKTTQNLFTSFNMSSEHNVYYLIVIKKVFKLRYSKYTIFTYINKLCYFLGIDSPILIPLEIANKLGNIGNDLSPINEDAYLNVTLTNLYTYHPTRINNPDEDIFQQEIINSDIENLIPKTIITSIDKSIEILKEEIFDK</sequence>
<keyword evidence="1" id="KW-0812">Transmembrane</keyword>
<proteinExistence type="predicted"/>